<evidence type="ECO:0000313" key="5">
    <source>
        <dbReference type="EMBL" id="KAJ2682180.1"/>
    </source>
</evidence>
<keyword evidence="2 3" id="KW-0694">RNA-binding</keyword>
<sequence length="223" mass="23619">AGLPLSTTTEGAPALPGQSIAQKTEAAREIEDPIDLVSLRVGRIDSVARHPEADTLYVLSVDLGERSCASTGDELLRTNQCRTIVSGLVPYYSPEQLQGLHAVVFANLKPRKLRGIMSHGMLLAASSSLETDGSLTVEILEAPASSRPGDRIVTLPSAETGACSDSPLTQALEKPLVKKQKLVDLFINGLSLDAGLLSYNGRRLVTECGGEISTRTMLAGVVR</sequence>
<dbReference type="Pfam" id="PF01588">
    <property type="entry name" value="tRNA_bind"/>
    <property type="match status" value="1"/>
</dbReference>
<dbReference type="InterPro" id="IPR051270">
    <property type="entry name" value="Tyrosine-tRNA_ligase_regulator"/>
</dbReference>
<dbReference type="OrthoDB" id="19141at2759"/>
<reference evidence="5" key="1">
    <citation type="submission" date="2022-07" db="EMBL/GenBank/DDBJ databases">
        <title>Phylogenomic reconstructions and comparative analyses of Kickxellomycotina fungi.</title>
        <authorList>
            <person name="Reynolds N.K."/>
            <person name="Stajich J.E."/>
            <person name="Barry K."/>
            <person name="Grigoriev I.V."/>
            <person name="Crous P."/>
            <person name="Smith M.E."/>
        </authorList>
    </citation>
    <scope>NUCLEOTIDE SEQUENCE</scope>
    <source>
        <strain evidence="5">CBS 109367</strain>
    </source>
</reference>
<dbReference type="Proteomes" id="UP001151516">
    <property type="component" value="Unassembled WGS sequence"/>
</dbReference>
<protein>
    <recommendedName>
        <fullName evidence="4">tRNA-binding domain-containing protein</fullName>
    </recommendedName>
</protein>
<evidence type="ECO:0000256" key="2">
    <source>
        <dbReference type="ARBA" id="ARBA00022884"/>
    </source>
</evidence>
<dbReference type="EMBL" id="JANBTX010000465">
    <property type="protein sequence ID" value="KAJ2682180.1"/>
    <property type="molecule type" value="Genomic_DNA"/>
</dbReference>
<dbReference type="GO" id="GO:0000049">
    <property type="term" value="F:tRNA binding"/>
    <property type="evidence" value="ECO:0007669"/>
    <property type="project" value="UniProtKB-UniRule"/>
</dbReference>
<evidence type="ECO:0000259" key="4">
    <source>
        <dbReference type="PROSITE" id="PS50886"/>
    </source>
</evidence>
<accession>A0A9W8L1U8</accession>
<feature type="non-terminal residue" evidence="5">
    <location>
        <position position="1"/>
    </location>
</feature>
<dbReference type="Gene3D" id="2.40.50.140">
    <property type="entry name" value="Nucleic acid-binding proteins"/>
    <property type="match status" value="1"/>
</dbReference>
<keyword evidence="6" id="KW-1185">Reference proteome</keyword>
<dbReference type="AlphaFoldDB" id="A0A9W8L1U8"/>
<organism evidence="5 6">
    <name type="scientific">Coemansia spiralis</name>
    <dbReference type="NCBI Taxonomy" id="417178"/>
    <lineage>
        <taxon>Eukaryota</taxon>
        <taxon>Fungi</taxon>
        <taxon>Fungi incertae sedis</taxon>
        <taxon>Zoopagomycota</taxon>
        <taxon>Kickxellomycotina</taxon>
        <taxon>Kickxellomycetes</taxon>
        <taxon>Kickxellales</taxon>
        <taxon>Kickxellaceae</taxon>
        <taxon>Coemansia</taxon>
    </lineage>
</organism>
<proteinExistence type="predicted"/>
<dbReference type="SUPFAM" id="SSF50249">
    <property type="entry name" value="Nucleic acid-binding proteins"/>
    <property type="match status" value="1"/>
</dbReference>
<keyword evidence="1 3" id="KW-0820">tRNA-binding</keyword>
<dbReference type="PROSITE" id="PS50886">
    <property type="entry name" value="TRBD"/>
    <property type="match status" value="1"/>
</dbReference>
<evidence type="ECO:0000256" key="3">
    <source>
        <dbReference type="PROSITE-ProRule" id="PRU00209"/>
    </source>
</evidence>
<dbReference type="InterPro" id="IPR002547">
    <property type="entry name" value="tRNA-bd_dom"/>
</dbReference>
<dbReference type="InterPro" id="IPR012340">
    <property type="entry name" value="NA-bd_OB-fold"/>
</dbReference>
<dbReference type="PANTHER" id="PTHR11586:SF33">
    <property type="entry name" value="AMINOACYL TRNA SYNTHASE COMPLEX-INTERACTING MULTIFUNCTIONAL PROTEIN 1"/>
    <property type="match status" value="1"/>
</dbReference>
<feature type="domain" description="TRNA-binding" evidence="4">
    <location>
        <begin position="33"/>
        <end position="153"/>
    </location>
</feature>
<evidence type="ECO:0000256" key="1">
    <source>
        <dbReference type="ARBA" id="ARBA00022555"/>
    </source>
</evidence>
<name>A0A9W8L1U8_9FUNG</name>
<dbReference type="PANTHER" id="PTHR11586">
    <property type="entry name" value="TRNA-AMINOACYLATION COFACTOR ARC1 FAMILY MEMBER"/>
    <property type="match status" value="1"/>
</dbReference>
<comment type="caution">
    <text evidence="5">The sequence shown here is derived from an EMBL/GenBank/DDBJ whole genome shotgun (WGS) entry which is preliminary data.</text>
</comment>
<gene>
    <name evidence="5" type="ORF">IWW39_006100</name>
</gene>
<evidence type="ECO:0000313" key="6">
    <source>
        <dbReference type="Proteomes" id="UP001151516"/>
    </source>
</evidence>